<gene>
    <name evidence="2" type="primary">LOC141424062</name>
</gene>
<dbReference type="Proteomes" id="UP001732720">
    <property type="component" value="Chromosome 6"/>
</dbReference>
<dbReference type="RefSeq" id="XP_073932247.1">
    <property type="nucleotide sequence ID" value="XM_074076146.1"/>
</dbReference>
<evidence type="ECO:0000313" key="2">
    <source>
        <dbReference type="RefSeq" id="XP_073932247.1"/>
    </source>
</evidence>
<accession>A0AC58MS71</accession>
<reference evidence="2" key="1">
    <citation type="submission" date="2025-08" db="UniProtKB">
        <authorList>
            <consortium name="RefSeq"/>
        </authorList>
    </citation>
    <scope>IDENTIFICATION</scope>
</reference>
<protein>
    <submittedName>
        <fullName evidence="2">Antigen WC1.1-like</fullName>
    </submittedName>
</protein>
<evidence type="ECO:0000313" key="1">
    <source>
        <dbReference type="Proteomes" id="UP001732720"/>
    </source>
</evidence>
<organism evidence="1 2">
    <name type="scientific">Castor canadensis</name>
    <name type="common">American beaver</name>
    <dbReference type="NCBI Taxonomy" id="51338"/>
    <lineage>
        <taxon>Eukaryota</taxon>
        <taxon>Metazoa</taxon>
        <taxon>Chordata</taxon>
        <taxon>Craniata</taxon>
        <taxon>Vertebrata</taxon>
        <taxon>Euteleostomi</taxon>
        <taxon>Mammalia</taxon>
        <taxon>Eutheria</taxon>
        <taxon>Euarchontoglires</taxon>
        <taxon>Glires</taxon>
        <taxon>Rodentia</taxon>
        <taxon>Castorimorpha</taxon>
        <taxon>Castoridae</taxon>
        <taxon>Castor</taxon>
    </lineage>
</organism>
<sequence length="91" mass="10075">MLDNPEPPEQRDVATGNGYDDVEELPVPEVPTSPGLSDKYLSPEKESGARYSQTAISLQSPREASSMAEKEFTMMLRQEDPASDDIELDIM</sequence>
<name>A0AC58MS71_CASCN</name>
<keyword evidence="1" id="KW-1185">Reference proteome</keyword>
<proteinExistence type="predicted"/>